<dbReference type="EMBL" id="BSDZ01000008">
    <property type="protein sequence ID" value="GLI60618.1"/>
    <property type="molecule type" value="Genomic_DNA"/>
</dbReference>
<keyword evidence="8" id="KW-0239">DNA-directed DNA polymerase</keyword>
<keyword evidence="8" id="KW-0548">Nucleotidyltransferase</keyword>
<evidence type="ECO:0000313" key="13">
    <source>
        <dbReference type="Proteomes" id="UP001165090"/>
    </source>
</evidence>
<keyword evidence="5" id="KW-0460">Magnesium</keyword>
<dbReference type="InterPro" id="IPR012337">
    <property type="entry name" value="RNaseH-like_sf"/>
</dbReference>
<dbReference type="InterPro" id="IPR039537">
    <property type="entry name" value="Retrotran_Ty1/copia-like"/>
</dbReference>
<evidence type="ECO:0000256" key="9">
    <source>
        <dbReference type="ARBA" id="ARBA00023172"/>
    </source>
</evidence>
<keyword evidence="6" id="KW-0229">DNA integration</keyword>
<feature type="domain" description="Integrase catalytic" evidence="11">
    <location>
        <begin position="1"/>
        <end position="136"/>
    </location>
</feature>
<evidence type="ECO:0000256" key="8">
    <source>
        <dbReference type="ARBA" id="ARBA00022932"/>
    </source>
</evidence>
<comment type="caution">
    <text evidence="12">The sequence shown here is derived from an EMBL/GenBank/DDBJ whole genome shotgun (WGS) entry which is preliminary data.</text>
</comment>
<evidence type="ECO:0000259" key="11">
    <source>
        <dbReference type="PROSITE" id="PS50994"/>
    </source>
</evidence>
<keyword evidence="7" id="KW-0695">RNA-directed DNA polymerase</keyword>
<evidence type="ECO:0000256" key="2">
    <source>
        <dbReference type="ARBA" id="ARBA00022723"/>
    </source>
</evidence>
<proteinExistence type="predicted"/>
<dbReference type="Proteomes" id="UP001165090">
    <property type="component" value="Unassembled WGS sequence"/>
</dbReference>
<evidence type="ECO:0000256" key="3">
    <source>
        <dbReference type="ARBA" id="ARBA00022759"/>
    </source>
</evidence>
<reference evidence="12 13" key="1">
    <citation type="journal article" date="2023" name="IScience">
        <title>Expanded male sex-determining region conserved during the evolution of homothallism in the green alga Volvox.</title>
        <authorList>
            <person name="Yamamoto K."/>
            <person name="Matsuzaki R."/>
            <person name="Mahakham W."/>
            <person name="Heman W."/>
            <person name="Sekimoto H."/>
            <person name="Kawachi M."/>
            <person name="Minakuchi Y."/>
            <person name="Toyoda A."/>
            <person name="Nozaki H."/>
        </authorList>
    </citation>
    <scope>NUCLEOTIDE SEQUENCE [LARGE SCALE GENOMIC DNA]</scope>
    <source>
        <strain evidence="12 13">NIES-4468</strain>
    </source>
</reference>
<dbReference type="Pfam" id="PF25597">
    <property type="entry name" value="SH3_retrovirus"/>
    <property type="match status" value="1"/>
</dbReference>
<dbReference type="Gene3D" id="3.30.420.10">
    <property type="entry name" value="Ribonuclease H-like superfamily/Ribonuclease H"/>
    <property type="match status" value="1"/>
</dbReference>
<evidence type="ECO:0000256" key="4">
    <source>
        <dbReference type="ARBA" id="ARBA00022801"/>
    </source>
</evidence>
<sequence length="178" mass="19973">MLDDYSGISVVQPIRLKSDARDFIKKGIALLETQCGRQLKCIRTDNGGEFVNVRVKEFCTQRGVKHELSVPYTPQQNAKAEHLNRTLLDKMRTILAESGVPKKWWHEALCTASYLRNRSPSSGKPKTPFELLIGTVPDVSHLRVFGCVAYIHVPKGQGDKLDPRARKGTLLGYEPNSK</sequence>
<keyword evidence="2" id="KW-0479">Metal-binding</keyword>
<keyword evidence="3" id="KW-0255">Endonuclease</keyword>
<dbReference type="InterPro" id="IPR057670">
    <property type="entry name" value="SH3_retrovirus"/>
</dbReference>
<name>A0ABQ5RSP8_9CHLO</name>
<dbReference type="PANTHER" id="PTHR42648">
    <property type="entry name" value="TRANSPOSASE, PUTATIVE-RELATED"/>
    <property type="match status" value="1"/>
</dbReference>
<organism evidence="12 13">
    <name type="scientific">Volvox africanus</name>
    <dbReference type="NCBI Taxonomy" id="51714"/>
    <lineage>
        <taxon>Eukaryota</taxon>
        <taxon>Viridiplantae</taxon>
        <taxon>Chlorophyta</taxon>
        <taxon>core chlorophytes</taxon>
        <taxon>Chlorophyceae</taxon>
        <taxon>CS clade</taxon>
        <taxon>Chlamydomonadales</taxon>
        <taxon>Volvocaceae</taxon>
        <taxon>Volvox</taxon>
    </lineage>
</organism>
<evidence type="ECO:0000256" key="1">
    <source>
        <dbReference type="ARBA" id="ARBA00022722"/>
    </source>
</evidence>
<keyword evidence="1" id="KW-0540">Nuclease</keyword>
<keyword evidence="9" id="KW-0233">DNA recombination</keyword>
<evidence type="ECO:0000256" key="5">
    <source>
        <dbReference type="ARBA" id="ARBA00022842"/>
    </source>
</evidence>
<keyword evidence="13" id="KW-1185">Reference proteome</keyword>
<keyword evidence="8" id="KW-0808">Transferase</keyword>
<dbReference type="InterPro" id="IPR036397">
    <property type="entry name" value="RNaseH_sf"/>
</dbReference>
<dbReference type="PANTHER" id="PTHR42648:SF11">
    <property type="entry name" value="TRANSPOSON TY4-P GAG-POL POLYPROTEIN"/>
    <property type="match status" value="1"/>
</dbReference>
<feature type="non-terminal residue" evidence="12">
    <location>
        <position position="178"/>
    </location>
</feature>
<dbReference type="SUPFAM" id="SSF53098">
    <property type="entry name" value="Ribonuclease H-like"/>
    <property type="match status" value="1"/>
</dbReference>
<evidence type="ECO:0000256" key="10">
    <source>
        <dbReference type="SAM" id="MobiDB-lite"/>
    </source>
</evidence>
<evidence type="ECO:0000313" key="12">
    <source>
        <dbReference type="EMBL" id="GLI60618.1"/>
    </source>
</evidence>
<feature type="region of interest" description="Disordered" evidence="10">
    <location>
        <begin position="158"/>
        <end position="178"/>
    </location>
</feature>
<evidence type="ECO:0000256" key="6">
    <source>
        <dbReference type="ARBA" id="ARBA00022908"/>
    </source>
</evidence>
<keyword evidence="4" id="KW-0378">Hydrolase</keyword>
<gene>
    <name evidence="12" type="ORF">VaNZ11_002766</name>
</gene>
<accession>A0ABQ5RSP8</accession>
<dbReference type="PROSITE" id="PS50994">
    <property type="entry name" value="INTEGRASE"/>
    <property type="match status" value="1"/>
</dbReference>
<protein>
    <recommendedName>
        <fullName evidence="11">Integrase catalytic domain-containing protein</fullName>
    </recommendedName>
</protein>
<dbReference type="InterPro" id="IPR001584">
    <property type="entry name" value="Integrase_cat-core"/>
</dbReference>
<evidence type="ECO:0000256" key="7">
    <source>
        <dbReference type="ARBA" id="ARBA00022918"/>
    </source>
</evidence>